<protein>
    <submittedName>
        <fullName evidence="2">Peptidase M23</fullName>
    </submittedName>
</protein>
<reference evidence="2" key="2">
    <citation type="submission" date="2020-09" db="EMBL/GenBank/DDBJ databases">
        <authorList>
            <person name="Sun Q."/>
            <person name="Zhou Y."/>
        </authorList>
    </citation>
    <scope>NUCLEOTIDE SEQUENCE</scope>
    <source>
        <strain evidence="2">CGMCC 1.15254</strain>
    </source>
</reference>
<evidence type="ECO:0000313" key="3">
    <source>
        <dbReference type="Proteomes" id="UP000632498"/>
    </source>
</evidence>
<organism evidence="2 3">
    <name type="scientific">Terasakiella brassicae</name>
    <dbReference type="NCBI Taxonomy" id="1634917"/>
    <lineage>
        <taxon>Bacteria</taxon>
        <taxon>Pseudomonadati</taxon>
        <taxon>Pseudomonadota</taxon>
        <taxon>Alphaproteobacteria</taxon>
        <taxon>Rhodospirillales</taxon>
        <taxon>Terasakiellaceae</taxon>
        <taxon>Terasakiella</taxon>
    </lineage>
</organism>
<name>A0A917FB39_9PROT</name>
<dbReference type="InterPro" id="IPR016047">
    <property type="entry name" value="M23ase_b-sheet_dom"/>
</dbReference>
<keyword evidence="3" id="KW-1185">Reference proteome</keyword>
<reference evidence="2" key="1">
    <citation type="journal article" date="2014" name="Int. J. Syst. Evol. Microbiol.">
        <title>Complete genome sequence of Corynebacterium casei LMG S-19264T (=DSM 44701T), isolated from a smear-ripened cheese.</title>
        <authorList>
            <consortium name="US DOE Joint Genome Institute (JGI-PGF)"/>
            <person name="Walter F."/>
            <person name="Albersmeier A."/>
            <person name="Kalinowski J."/>
            <person name="Ruckert C."/>
        </authorList>
    </citation>
    <scope>NUCLEOTIDE SEQUENCE</scope>
    <source>
        <strain evidence="2">CGMCC 1.15254</strain>
    </source>
</reference>
<dbReference type="Proteomes" id="UP000632498">
    <property type="component" value="Unassembled WGS sequence"/>
</dbReference>
<dbReference type="PANTHER" id="PTHR21666:SF270">
    <property type="entry name" value="MUREIN HYDROLASE ACTIVATOR ENVC"/>
    <property type="match status" value="1"/>
</dbReference>
<proteinExistence type="predicted"/>
<comment type="caution">
    <text evidence="2">The sequence shown here is derived from an EMBL/GenBank/DDBJ whole genome shotgun (WGS) entry which is preliminary data.</text>
</comment>
<sequence length="311" mass="35212">MECEIGWNCWIANYVDHARDETAKDYACGEQTYNGHKGTDFMIRNFRDMQGGVLVRSALDGVVVGIRDRMKDIDFRKLPKEQIANKECGNGVRIDHGEGWFTQYCHLRKNSVRVKKGDGVKQGDILGFVGNSGRAMFPHLHFKVEYADPKSGKRRGAIVDPFVGIARKDACRAGDEALWSKSVMDALPYRSVEIFDMGFSASQPKYDGLVEGLYDDETLSVRSPRLFLWGRFLHVKKGDRLTYVIKGPGGAEILNYSNVIEKDQSYRTLHAGVRRPALYWEEGTYYGYIKLVRADENGGRIYESEAAISLR</sequence>
<dbReference type="AlphaFoldDB" id="A0A917FB39"/>
<dbReference type="Pfam" id="PF01551">
    <property type="entry name" value="Peptidase_M23"/>
    <property type="match status" value="1"/>
</dbReference>
<evidence type="ECO:0000259" key="1">
    <source>
        <dbReference type="Pfam" id="PF01551"/>
    </source>
</evidence>
<dbReference type="SUPFAM" id="SSF51261">
    <property type="entry name" value="Duplicated hybrid motif"/>
    <property type="match status" value="1"/>
</dbReference>
<dbReference type="PANTHER" id="PTHR21666">
    <property type="entry name" value="PEPTIDASE-RELATED"/>
    <property type="match status" value="1"/>
</dbReference>
<dbReference type="CDD" id="cd12797">
    <property type="entry name" value="M23_peptidase"/>
    <property type="match status" value="1"/>
</dbReference>
<dbReference type="EMBL" id="BMHV01000008">
    <property type="protein sequence ID" value="GGF61047.1"/>
    <property type="molecule type" value="Genomic_DNA"/>
</dbReference>
<dbReference type="GO" id="GO:0004222">
    <property type="term" value="F:metalloendopeptidase activity"/>
    <property type="evidence" value="ECO:0007669"/>
    <property type="project" value="TreeGrafter"/>
</dbReference>
<accession>A0A917FB39</accession>
<feature type="domain" description="M23ase beta-sheet core" evidence="1">
    <location>
        <begin position="36"/>
        <end position="146"/>
    </location>
</feature>
<evidence type="ECO:0000313" key="2">
    <source>
        <dbReference type="EMBL" id="GGF61047.1"/>
    </source>
</evidence>
<dbReference type="Gene3D" id="2.70.70.10">
    <property type="entry name" value="Glucose Permease (Domain IIA)"/>
    <property type="match status" value="1"/>
</dbReference>
<dbReference type="InterPro" id="IPR050570">
    <property type="entry name" value="Cell_wall_metabolism_enzyme"/>
</dbReference>
<gene>
    <name evidence="2" type="ORF">GCM10011332_13560</name>
</gene>
<dbReference type="InterPro" id="IPR011055">
    <property type="entry name" value="Dup_hybrid_motif"/>
</dbReference>